<dbReference type="PANTHER" id="PTHR37981:SF1">
    <property type="entry name" value="SGNH HYDROLASE-TYPE ESTERASE DOMAIN-CONTAINING PROTEIN"/>
    <property type="match status" value="1"/>
</dbReference>
<evidence type="ECO:0000313" key="5">
    <source>
        <dbReference type="EMBL" id="SFB16950.1"/>
    </source>
</evidence>
<dbReference type="InterPro" id="IPR037460">
    <property type="entry name" value="SEST-like"/>
</dbReference>
<protein>
    <submittedName>
        <fullName evidence="5">GDSL-like Lipase/Acylhydrolase family protein</fullName>
    </submittedName>
</protein>
<feature type="disulfide bond" evidence="2">
    <location>
        <begin position="206"/>
        <end position="253"/>
    </location>
</feature>
<feature type="disulfide bond" evidence="2">
    <location>
        <begin position="148"/>
        <end position="156"/>
    </location>
</feature>
<dbReference type="InterPro" id="IPR013830">
    <property type="entry name" value="SGNH_hydro"/>
</dbReference>
<evidence type="ECO:0000259" key="4">
    <source>
        <dbReference type="Pfam" id="PF13472"/>
    </source>
</evidence>
<dbReference type="CDD" id="cd01823">
    <property type="entry name" value="SEST_like"/>
    <property type="match status" value="1"/>
</dbReference>
<dbReference type="EMBL" id="FOKG01000005">
    <property type="protein sequence ID" value="SFB16950.1"/>
    <property type="molecule type" value="Genomic_DNA"/>
</dbReference>
<name>A0A1I0YX37_9PSEU</name>
<keyword evidence="3" id="KW-0472">Membrane</keyword>
<dbReference type="GO" id="GO:0019433">
    <property type="term" value="P:triglyceride catabolic process"/>
    <property type="evidence" value="ECO:0007669"/>
    <property type="project" value="TreeGrafter"/>
</dbReference>
<organism evidence="5 6">
    <name type="scientific">Amycolatopsis marina</name>
    <dbReference type="NCBI Taxonomy" id="490629"/>
    <lineage>
        <taxon>Bacteria</taxon>
        <taxon>Bacillati</taxon>
        <taxon>Actinomycetota</taxon>
        <taxon>Actinomycetes</taxon>
        <taxon>Pseudonocardiales</taxon>
        <taxon>Pseudonocardiaceae</taxon>
        <taxon>Amycolatopsis</taxon>
    </lineage>
</organism>
<dbReference type="GO" id="GO:0004806">
    <property type="term" value="F:triacylglycerol lipase activity"/>
    <property type="evidence" value="ECO:0007669"/>
    <property type="project" value="TreeGrafter"/>
</dbReference>
<accession>A0A1I0YX37</accession>
<dbReference type="InterPro" id="IPR036514">
    <property type="entry name" value="SGNH_hydro_sf"/>
</dbReference>
<sequence>MSEQGTWYAFSWSMTDERIGNVSFAKKTALPATRFLTFFLLTALAMLGLTIPASAAGPNYVALGDSYSSGVGAGDYGSSGDCRRSANSYPQLWANSHGVSSFSFVACSGARTGDVLSKQVSALSASTTVATISVGGNDAGFADVMTDCTLGSDQSCVDRVEVAKDYARNTLPGLLDNVYSEMRDRAPNAEIIVLGYPKFYKLNGSCSVGLSETKRAAINSGSDTLAEVTAKRAADAGLTFVDMRGPFTGHEICSGDRWLHSLVWPIIESYHPTKEGQALGYLPALNAVTD</sequence>
<dbReference type="AlphaFoldDB" id="A0A1I0YX37"/>
<feature type="active site" evidence="1">
    <location>
        <position position="271"/>
    </location>
</feature>
<dbReference type="Pfam" id="PF13472">
    <property type="entry name" value="Lipase_GDSL_2"/>
    <property type="match status" value="1"/>
</dbReference>
<dbReference type="SUPFAM" id="SSF52266">
    <property type="entry name" value="SGNH hydrolase"/>
    <property type="match status" value="1"/>
</dbReference>
<evidence type="ECO:0000256" key="3">
    <source>
        <dbReference type="SAM" id="Phobius"/>
    </source>
</evidence>
<evidence type="ECO:0000313" key="6">
    <source>
        <dbReference type="Proteomes" id="UP000243799"/>
    </source>
</evidence>
<feature type="domain" description="SGNH hydrolase-type esterase" evidence="4">
    <location>
        <begin position="62"/>
        <end position="279"/>
    </location>
</feature>
<dbReference type="Gene3D" id="3.40.50.1110">
    <property type="entry name" value="SGNH hydrolase"/>
    <property type="match status" value="1"/>
</dbReference>
<feature type="transmembrane region" description="Helical" evidence="3">
    <location>
        <begin position="35"/>
        <end position="55"/>
    </location>
</feature>
<evidence type="ECO:0000256" key="2">
    <source>
        <dbReference type="PIRSR" id="PIRSR637460-2"/>
    </source>
</evidence>
<dbReference type="STRING" id="490629.SAMN05216266_105339"/>
<dbReference type="Proteomes" id="UP000243799">
    <property type="component" value="Unassembled WGS sequence"/>
</dbReference>
<proteinExistence type="predicted"/>
<keyword evidence="5" id="KW-0378">Hydrolase</keyword>
<keyword evidence="6" id="KW-1185">Reference proteome</keyword>
<keyword evidence="3" id="KW-0812">Transmembrane</keyword>
<keyword evidence="2" id="KW-1015">Disulfide bond</keyword>
<keyword evidence="3" id="KW-1133">Transmembrane helix</keyword>
<feature type="disulfide bond" evidence="2">
    <location>
        <begin position="82"/>
        <end position="107"/>
    </location>
</feature>
<gene>
    <name evidence="5" type="ORF">SAMN05216266_105339</name>
</gene>
<dbReference type="PANTHER" id="PTHR37981">
    <property type="entry name" value="LIPASE 2"/>
    <property type="match status" value="1"/>
</dbReference>
<feature type="active site" description="Nucleophile" evidence="1">
    <location>
        <position position="66"/>
    </location>
</feature>
<evidence type="ECO:0000256" key="1">
    <source>
        <dbReference type="PIRSR" id="PIRSR637460-1"/>
    </source>
</evidence>
<reference evidence="6" key="1">
    <citation type="submission" date="2016-10" db="EMBL/GenBank/DDBJ databases">
        <authorList>
            <person name="Varghese N."/>
            <person name="Submissions S."/>
        </authorList>
    </citation>
    <scope>NUCLEOTIDE SEQUENCE [LARGE SCALE GENOMIC DNA]</scope>
    <source>
        <strain evidence="6">CGMCC 4.3568</strain>
    </source>
</reference>